<keyword evidence="9" id="KW-0482">Metalloprotease</keyword>
<evidence type="ECO:0000256" key="8">
    <source>
        <dbReference type="ARBA" id="ARBA00022833"/>
    </source>
</evidence>
<dbReference type="EnsemblMetazoa" id="ASTEI01825-RA">
    <property type="protein sequence ID" value="ASTEI01825-PA"/>
    <property type="gene ID" value="ASTEI01825"/>
</dbReference>
<evidence type="ECO:0000256" key="9">
    <source>
        <dbReference type="ARBA" id="ARBA00023049"/>
    </source>
</evidence>
<dbReference type="SMART" id="SM00631">
    <property type="entry name" value="Zn_pept"/>
    <property type="match status" value="2"/>
</dbReference>
<dbReference type="VEuPathDB" id="VectorBase:ASTE009723"/>
<dbReference type="PROSITE" id="PS52035">
    <property type="entry name" value="PEPTIDASE_M14"/>
    <property type="match status" value="2"/>
</dbReference>
<dbReference type="GO" id="GO:0006508">
    <property type="term" value="P:proteolysis"/>
    <property type="evidence" value="ECO:0007669"/>
    <property type="project" value="UniProtKB-KW"/>
</dbReference>
<feature type="domain" description="Peptidase M14" evidence="11">
    <location>
        <begin position="333"/>
        <end position="618"/>
    </location>
</feature>
<dbReference type="Gene3D" id="3.40.630.10">
    <property type="entry name" value="Zn peptidases"/>
    <property type="match status" value="2"/>
</dbReference>
<evidence type="ECO:0000313" key="12">
    <source>
        <dbReference type="EnsemblMetazoa" id="ASTEI01825-PA"/>
    </source>
</evidence>
<dbReference type="GO" id="GO:0008270">
    <property type="term" value="F:zinc ion binding"/>
    <property type="evidence" value="ECO:0007669"/>
    <property type="project" value="InterPro"/>
</dbReference>
<evidence type="ECO:0000256" key="2">
    <source>
        <dbReference type="ARBA" id="ARBA00005988"/>
    </source>
</evidence>
<protein>
    <recommendedName>
        <fullName evidence="11">Peptidase M14 domain-containing protein</fullName>
    </recommendedName>
</protein>
<dbReference type="STRING" id="30069.A0A182Y039"/>
<dbReference type="Pfam" id="PF00246">
    <property type="entry name" value="Peptidase_M14"/>
    <property type="match status" value="2"/>
</dbReference>
<sequence>MTSKVVRILVSGLRANDVDDFNPLDFFLTHEETNQWLDALVAKYPEKCTLQTIGQSYEGRNINAITIKPSQTAKVILVAGLNPQEWVAMSSAVYIIHELIRNSNSYPEAALFQWLIVPIANPDGYEYTKTTNRNWSKNRSPNAKAIGVDLNRNFGYKWDVLLQQSDTNPSGDTYRGSKPFAVPESQIIGEFLQLHRDATLYVDLHAYGELILIPWGYTDEAAPNGNFLRSVAQAGSSAILSRTSKLYQVGTPGELTYKVSGSSVDYCYSLGVKACVAIKLTDAEFEIPTQDIIPHVSVVILIWLPVFEANDNEIPPECLNETKLSIDYNVFDFFLTYNETEAWLSALATEFPEKCKLQSLGQSTEGREITAISIFYDKPKTIIMLANLRAREWVGMTSAIYTIHELIRNVAKYPYADEYHWIIVPITNPDGYEYTKLHDRKWTKTRSPQAGGNFGVQIDGNFDIKWDGATNAVFIQPSGQSYRGPAPFSEPESKAVKELLESHKNATLVVDLQSNGPYIFMPWAYTHEPAPNMALARNVVNAGRTAIYQESQQEFEVGIVSDYLPFQYGTCLDYCCSIGIRVCITLKQTQTGHEIRTDEIIPLGREAFSAIQAMAIESDWQMWN</sequence>
<dbReference type="Proteomes" id="UP000076408">
    <property type="component" value="Unassembled WGS sequence"/>
</dbReference>
<keyword evidence="8" id="KW-0862">Zinc</keyword>
<comment type="caution">
    <text evidence="10">Lacks conserved residue(s) required for the propagation of feature annotation.</text>
</comment>
<dbReference type="OMA" id="IHQSEEH"/>
<accession>A0A182Y039</accession>
<keyword evidence="5" id="KW-0479">Metal-binding</keyword>
<dbReference type="AlphaFoldDB" id="A0A182Y039"/>
<evidence type="ECO:0000256" key="3">
    <source>
        <dbReference type="ARBA" id="ARBA00022645"/>
    </source>
</evidence>
<feature type="domain" description="Peptidase M14" evidence="11">
    <location>
        <begin position="26"/>
        <end position="304"/>
    </location>
</feature>
<proteinExistence type="inferred from homology"/>
<evidence type="ECO:0000313" key="13">
    <source>
        <dbReference type="Proteomes" id="UP000076408"/>
    </source>
</evidence>
<name>A0A182Y039_ANOST</name>
<reference evidence="13" key="1">
    <citation type="journal article" date="2014" name="Genome Biol.">
        <title>Genome analysis of a major urban malaria vector mosquito, Anopheles stephensi.</title>
        <authorList>
            <person name="Jiang X."/>
            <person name="Peery A."/>
            <person name="Hall A.B."/>
            <person name="Sharma A."/>
            <person name="Chen X.G."/>
            <person name="Waterhouse R.M."/>
            <person name="Komissarov A."/>
            <person name="Riehle M.M."/>
            <person name="Shouche Y."/>
            <person name="Sharakhova M.V."/>
            <person name="Lawson D."/>
            <person name="Pakpour N."/>
            <person name="Arensburger P."/>
            <person name="Davidson V.L."/>
            <person name="Eiglmeier K."/>
            <person name="Emrich S."/>
            <person name="George P."/>
            <person name="Kennedy R.C."/>
            <person name="Mane S.P."/>
            <person name="Maslen G."/>
            <person name="Oringanje C."/>
            <person name="Qi Y."/>
            <person name="Settlage R."/>
            <person name="Tojo M."/>
            <person name="Tubio J.M."/>
            <person name="Unger M.F."/>
            <person name="Wang B."/>
            <person name="Vernick K.D."/>
            <person name="Ribeiro J.M."/>
            <person name="James A.A."/>
            <person name="Michel K."/>
            <person name="Riehle M.A."/>
            <person name="Luckhart S."/>
            <person name="Sharakhov I.V."/>
            <person name="Tu Z."/>
        </authorList>
    </citation>
    <scope>NUCLEOTIDE SEQUENCE [LARGE SCALE GENOMIC DNA]</scope>
    <source>
        <strain evidence="13">Indian</strain>
    </source>
</reference>
<dbReference type="GO" id="GO:0005615">
    <property type="term" value="C:extracellular space"/>
    <property type="evidence" value="ECO:0007669"/>
    <property type="project" value="TreeGrafter"/>
</dbReference>
<comment type="cofactor">
    <cofactor evidence="1">
        <name>Zn(2+)</name>
        <dbReference type="ChEBI" id="CHEBI:29105"/>
    </cofactor>
</comment>
<evidence type="ECO:0000259" key="11">
    <source>
        <dbReference type="PROSITE" id="PS52035"/>
    </source>
</evidence>
<comment type="similarity">
    <text evidence="2 10">Belongs to the peptidase M14 family.</text>
</comment>
<keyword evidence="4" id="KW-0645">Protease</keyword>
<keyword evidence="3" id="KW-0121">Carboxypeptidase</keyword>
<keyword evidence="6" id="KW-0732">Signal</keyword>
<dbReference type="InterPro" id="IPR000834">
    <property type="entry name" value="Peptidase_M14"/>
</dbReference>
<dbReference type="SUPFAM" id="SSF53187">
    <property type="entry name" value="Zn-dependent exopeptidases"/>
    <property type="match status" value="2"/>
</dbReference>
<evidence type="ECO:0000256" key="7">
    <source>
        <dbReference type="ARBA" id="ARBA00022801"/>
    </source>
</evidence>
<dbReference type="PANTHER" id="PTHR11705">
    <property type="entry name" value="PROTEASE FAMILY M14 CARBOXYPEPTIDASE A,B"/>
    <property type="match status" value="1"/>
</dbReference>
<keyword evidence="7" id="KW-0378">Hydrolase</keyword>
<evidence type="ECO:0000256" key="6">
    <source>
        <dbReference type="ARBA" id="ARBA00022729"/>
    </source>
</evidence>
<reference evidence="12" key="2">
    <citation type="submission" date="2020-05" db="UniProtKB">
        <authorList>
            <consortium name="EnsemblMetazoa"/>
        </authorList>
    </citation>
    <scope>IDENTIFICATION</scope>
    <source>
        <strain evidence="12">Indian</strain>
    </source>
</reference>
<evidence type="ECO:0000256" key="5">
    <source>
        <dbReference type="ARBA" id="ARBA00022723"/>
    </source>
</evidence>
<dbReference type="VEuPathDB" id="VectorBase:ASTEI20_040581"/>
<dbReference type="FunFam" id="3.40.630.10:FF:000084">
    <property type="entry name" value="Carboxypeptidase B2"/>
    <property type="match status" value="2"/>
</dbReference>
<dbReference type="PRINTS" id="PR00765">
    <property type="entry name" value="CRBOXYPTASEA"/>
</dbReference>
<dbReference type="PANTHER" id="PTHR11705:SF140">
    <property type="entry name" value="FI02848P-RELATED"/>
    <property type="match status" value="1"/>
</dbReference>
<dbReference type="GO" id="GO:0004181">
    <property type="term" value="F:metallocarboxypeptidase activity"/>
    <property type="evidence" value="ECO:0007669"/>
    <property type="project" value="InterPro"/>
</dbReference>
<evidence type="ECO:0000256" key="1">
    <source>
        <dbReference type="ARBA" id="ARBA00001947"/>
    </source>
</evidence>
<organism evidence="12 13">
    <name type="scientific">Anopheles stephensi</name>
    <name type="common">Indo-Pakistan malaria mosquito</name>
    <dbReference type="NCBI Taxonomy" id="30069"/>
    <lineage>
        <taxon>Eukaryota</taxon>
        <taxon>Metazoa</taxon>
        <taxon>Ecdysozoa</taxon>
        <taxon>Arthropoda</taxon>
        <taxon>Hexapoda</taxon>
        <taxon>Insecta</taxon>
        <taxon>Pterygota</taxon>
        <taxon>Neoptera</taxon>
        <taxon>Endopterygota</taxon>
        <taxon>Diptera</taxon>
        <taxon>Nematocera</taxon>
        <taxon>Culicoidea</taxon>
        <taxon>Culicidae</taxon>
        <taxon>Anophelinae</taxon>
        <taxon>Anopheles</taxon>
    </lineage>
</organism>
<keyword evidence="13" id="KW-1185">Reference proteome</keyword>
<evidence type="ECO:0000256" key="4">
    <source>
        <dbReference type="ARBA" id="ARBA00022670"/>
    </source>
</evidence>
<evidence type="ECO:0000256" key="10">
    <source>
        <dbReference type="PROSITE-ProRule" id="PRU01379"/>
    </source>
</evidence>
<dbReference type="VEuPathDB" id="VectorBase:ASTEI01825"/>